<dbReference type="InterPro" id="IPR000477">
    <property type="entry name" value="RT_dom"/>
</dbReference>
<name>A0A183NH82_9TREM</name>
<dbReference type="Proteomes" id="UP000269396">
    <property type="component" value="Unassembled WGS sequence"/>
</dbReference>
<protein>
    <submittedName>
        <fullName evidence="1">Uncharacterized protein</fullName>
    </submittedName>
</protein>
<dbReference type="PANTHER" id="PTHR19446">
    <property type="entry name" value="REVERSE TRANSCRIPTASES"/>
    <property type="match status" value="1"/>
</dbReference>
<proteinExistence type="predicted"/>
<accession>A0A183NH82</accession>
<organism evidence="1 2">
    <name type="scientific">Schistosoma mattheei</name>
    <dbReference type="NCBI Taxonomy" id="31246"/>
    <lineage>
        <taxon>Eukaryota</taxon>
        <taxon>Metazoa</taxon>
        <taxon>Spiralia</taxon>
        <taxon>Lophotrochozoa</taxon>
        <taxon>Platyhelminthes</taxon>
        <taxon>Trematoda</taxon>
        <taxon>Digenea</taxon>
        <taxon>Strigeidida</taxon>
        <taxon>Schistosomatoidea</taxon>
        <taxon>Schistosomatidae</taxon>
        <taxon>Schistosoma</taxon>
    </lineage>
</organism>
<dbReference type="InterPro" id="IPR043502">
    <property type="entry name" value="DNA/RNA_pol_sf"/>
</dbReference>
<sequence>MAIRQVKSGEAARPDNIPADALKTDVAVSARTLHILFSKILEEEKVPTNWKEGRLIKIPMHGDLSKRGNYRGITLLSTPGNVFNRVLLNRMKDFIDARFRDQQAGFCKDRSCTDQIVRLRIIVEQSAEWNSSLYIDFIDYERAFDSMDRTRLWRRL</sequence>
<reference evidence="1 2" key="1">
    <citation type="submission" date="2018-11" db="EMBL/GenBank/DDBJ databases">
        <authorList>
            <consortium name="Pathogen Informatics"/>
        </authorList>
    </citation>
    <scope>NUCLEOTIDE SEQUENCE [LARGE SCALE GENOMIC DNA]</scope>
    <source>
        <strain>Denwood</strain>
        <strain evidence="2">Zambia</strain>
    </source>
</reference>
<dbReference type="EMBL" id="UZAL01001643">
    <property type="protein sequence ID" value="VDO78404.1"/>
    <property type="molecule type" value="Genomic_DNA"/>
</dbReference>
<evidence type="ECO:0000313" key="1">
    <source>
        <dbReference type="EMBL" id="VDO78404.1"/>
    </source>
</evidence>
<dbReference type="CDD" id="cd01650">
    <property type="entry name" value="RT_nLTR_like"/>
    <property type="match status" value="1"/>
</dbReference>
<evidence type="ECO:0000313" key="2">
    <source>
        <dbReference type="Proteomes" id="UP000269396"/>
    </source>
</evidence>
<keyword evidence="2" id="KW-1185">Reference proteome</keyword>
<dbReference type="AlphaFoldDB" id="A0A183NH82"/>
<dbReference type="Pfam" id="PF00078">
    <property type="entry name" value="RVT_1"/>
    <property type="match status" value="1"/>
</dbReference>
<dbReference type="STRING" id="31246.A0A183NH82"/>
<gene>
    <name evidence="1" type="ORF">SMTD_LOCUS1467</name>
</gene>
<dbReference type="SUPFAM" id="SSF56672">
    <property type="entry name" value="DNA/RNA polymerases"/>
    <property type="match status" value="1"/>
</dbReference>